<dbReference type="InterPro" id="IPR036457">
    <property type="entry name" value="PPM-type-like_dom_sf"/>
</dbReference>
<feature type="chain" id="PRO_5031273608" evidence="4">
    <location>
        <begin position="20"/>
        <end position="1077"/>
    </location>
</feature>
<feature type="domain" description="PPM-type phosphatase" evidence="5">
    <location>
        <begin position="857"/>
        <end position="1053"/>
    </location>
</feature>
<dbReference type="Proteomes" id="UP000576082">
    <property type="component" value="Unassembled WGS sequence"/>
</dbReference>
<proteinExistence type="predicted"/>
<keyword evidence="3" id="KW-1133">Transmembrane helix</keyword>
<dbReference type="PANTHER" id="PTHR43547">
    <property type="entry name" value="TWO-COMPONENT HISTIDINE KINASE"/>
    <property type="match status" value="1"/>
</dbReference>
<dbReference type="SUPFAM" id="SSF63829">
    <property type="entry name" value="Calcium-dependent phosphotriesterase"/>
    <property type="match status" value="2"/>
</dbReference>
<dbReference type="Gene3D" id="3.60.40.10">
    <property type="entry name" value="PPM-type phosphatase domain"/>
    <property type="match status" value="1"/>
</dbReference>
<dbReference type="Pfam" id="PF07228">
    <property type="entry name" value="SpoIIE"/>
    <property type="match status" value="1"/>
</dbReference>
<keyword evidence="1" id="KW-0597">Phosphoprotein</keyword>
<feature type="signal peptide" evidence="4">
    <location>
        <begin position="1"/>
        <end position="19"/>
    </location>
</feature>
<evidence type="ECO:0000259" key="5">
    <source>
        <dbReference type="Pfam" id="PF07228"/>
    </source>
</evidence>
<keyword evidence="2" id="KW-0175">Coiled coil</keyword>
<dbReference type="InterPro" id="IPR011123">
    <property type="entry name" value="Y_Y_Y"/>
</dbReference>
<dbReference type="InterPro" id="IPR001932">
    <property type="entry name" value="PPM-type_phosphatase-like_dom"/>
</dbReference>
<accession>A0A7X9RRC8</accession>
<dbReference type="GO" id="GO:0000155">
    <property type="term" value="F:phosphorelay sensor kinase activity"/>
    <property type="evidence" value="ECO:0007669"/>
    <property type="project" value="TreeGrafter"/>
</dbReference>
<feature type="coiled-coil region" evidence="2">
    <location>
        <begin position="758"/>
        <end position="806"/>
    </location>
</feature>
<reference evidence="7 8" key="1">
    <citation type="submission" date="2020-04" db="EMBL/GenBank/DDBJ databases">
        <title>Flammeovirga sp. SR4, a novel species isolated from seawater.</title>
        <authorList>
            <person name="Wang X."/>
        </authorList>
    </citation>
    <scope>NUCLEOTIDE SEQUENCE [LARGE SCALE GENOMIC DNA]</scope>
    <source>
        <strain evidence="7 8">ATCC 23126</strain>
    </source>
</reference>
<dbReference type="InterPro" id="IPR013783">
    <property type="entry name" value="Ig-like_fold"/>
</dbReference>
<keyword evidence="3" id="KW-0472">Membrane</keyword>
<evidence type="ECO:0000313" key="7">
    <source>
        <dbReference type="EMBL" id="NME67728.1"/>
    </source>
</evidence>
<evidence type="ECO:0000259" key="6">
    <source>
        <dbReference type="Pfam" id="PF07495"/>
    </source>
</evidence>
<feature type="transmembrane region" description="Helical" evidence="3">
    <location>
        <begin position="737"/>
        <end position="755"/>
    </location>
</feature>
<protein>
    <submittedName>
        <fullName evidence="7">SpoIIE family protein phosphatase</fullName>
    </submittedName>
</protein>
<feature type="domain" description="Two component regulator three Y" evidence="6">
    <location>
        <begin position="669"/>
        <end position="728"/>
    </location>
</feature>
<dbReference type="EMBL" id="JABANE010000014">
    <property type="protein sequence ID" value="NME67728.1"/>
    <property type="molecule type" value="Genomic_DNA"/>
</dbReference>
<name>A0A7X9RRC8_9BACT</name>
<dbReference type="Gene3D" id="2.60.40.10">
    <property type="entry name" value="Immunoglobulins"/>
    <property type="match status" value="1"/>
</dbReference>
<keyword evidence="3" id="KW-0812">Transmembrane</keyword>
<dbReference type="RefSeq" id="WP_169656059.1">
    <property type="nucleotide sequence ID" value="NZ_JABANE010000014.1"/>
</dbReference>
<evidence type="ECO:0000256" key="3">
    <source>
        <dbReference type="SAM" id="Phobius"/>
    </source>
</evidence>
<dbReference type="AlphaFoldDB" id="A0A7X9RRC8"/>
<dbReference type="InterPro" id="IPR011110">
    <property type="entry name" value="Reg_prop"/>
</dbReference>
<evidence type="ECO:0000256" key="2">
    <source>
        <dbReference type="SAM" id="Coils"/>
    </source>
</evidence>
<comment type="caution">
    <text evidence="7">The sequence shown here is derived from an EMBL/GenBank/DDBJ whole genome shotgun (WGS) entry which is preliminary data.</text>
</comment>
<dbReference type="Pfam" id="PF07495">
    <property type="entry name" value="Y_Y_Y"/>
    <property type="match status" value="1"/>
</dbReference>
<sequence length="1077" mass="123542">MTKALLYIAVLFIVFQANAQQYNITKFTINNGLVQNNCVALQPGKYGSIIIGTIEGGININNSQSFYTIDSKKGLSNNFIFDFANDENKNVWVATANGVNLLSDRKVSNFLINDSIPFGVRNIDYNIKNKEVWGITTSFDLFLLNPKFNKKTFHYPLRKNTKYSCISTDTLGNMWIGTIKEGVLIVKDEKVKRHIRLPGNIKTIQHLKNDKVAIGTDNGVWILHNDQNKPPVRILNRKKILSLFESKDGMLWVGTRNNGAYVFQDEKEIRHLNYKNGLDRHINSICEDEEHGIWFATPNGLFRLNNDIYTFFGKGVKINGKVLDTYQWKNNTLFVGTENEIILLKDEKFSKKIELPVSVRYLNMIENFEDHLIIGTDKGVFRYSNNQWVKLTDPSHEEFLNSPTSFFKKNGKLYAVLINHIFEVTDSSLEYVKDYSKDLRSSRVSKIVISPKDSTLWLGTRGRGLIHINNDFEIINTFQPNNKSLPSNYVNDLVFDQLNNLWIGTTGSGLCKLHEGADMAISFQDEKLSSTNIYSVEVDKKGNIWAGSNNGINHLVGLNNDIVKVEKYGTAEGFNSLSYTKSSASKDKNGNLWFGTDNGVVKINPIKSVYSMVPPVIVFEELQMFSEYFPWEDYSDGLDKETQLPINLQLPSNYNHITINFVGISMNVPSKIRYKWKLIGYEEYYHPLTENSQAIYSNLPPGDYIFSLQAVNARGIASPINEQFQFTIEKKFFQKRSVRAIITILIIVFIFYLFYSSLRKERIKKETLQQKVDERTQEFRNEREKVEKAKNEIEKKSNQLREINDRMQGSIKYAANIQDAIISCDGTFPKLFPKSFNLSITKSEVTGDFIWIRENSKYIFLLLIDCTNHGVPAAFISIVGNQLLDELVRDNPNIRSADLLTKLDQNLKIALKIHENNEISDGMDVAVCRFEKGTRNLNFAGARRPLIIIENGELKTIKSNFCSIGIIFNDVKPEFDNFDFELSEDAILYLFSDGFSSQFNAKGEKFKKVQFKNLLFELSSLPFTEQCNTLYSTFHKWKEGIEQGDDMMVVGFKYETNYAESKRDHKIIRETERIEGD</sequence>
<dbReference type="Pfam" id="PF07494">
    <property type="entry name" value="Reg_prop"/>
    <property type="match status" value="3"/>
</dbReference>
<keyword evidence="4" id="KW-0732">Signal</keyword>
<organism evidence="7 8">
    <name type="scientific">Flammeovirga aprica JL-4</name>
    <dbReference type="NCBI Taxonomy" id="694437"/>
    <lineage>
        <taxon>Bacteria</taxon>
        <taxon>Pseudomonadati</taxon>
        <taxon>Bacteroidota</taxon>
        <taxon>Cytophagia</taxon>
        <taxon>Cytophagales</taxon>
        <taxon>Flammeovirgaceae</taxon>
        <taxon>Flammeovirga</taxon>
    </lineage>
</organism>
<dbReference type="Gene3D" id="2.130.10.10">
    <property type="entry name" value="YVTN repeat-like/Quinoprotein amine dehydrogenase"/>
    <property type="match status" value="3"/>
</dbReference>
<keyword evidence="8" id="KW-1185">Reference proteome</keyword>
<gene>
    <name evidence="7" type="ORF">HHU12_07095</name>
</gene>
<evidence type="ECO:0000256" key="4">
    <source>
        <dbReference type="SAM" id="SignalP"/>
    </source>
</evidence>
<evidence type="ECO:0000313" key="8">
    <source>
        <dbReference type="Proteomes" id="UP000576082"/>
    </source>
</evidence>
<evidence type="ECO:0000256" key="1">
    <source>
        <dbReference type="ARBA" id="ARBA00022553"/>
    </source>
</evidence>
<dbReference type="PANTHER" id="PTHR43547:SF2">
    <property type="entry name" value="HYBRID SIGNAL TRANSDUCTION HISTIDINE KINASE C"/>
    <property type="match status" value="1"/>
</dbReference>
<dbReference type="InterPro" id="IPR015943">
    <property type="entry name" value="WD40/YVTN_repeat-like_dom_sf"/>
</dbReference>